<dbReference type="AlphaFoldDB" id="A0A546X143"/>
<dbReference type="RefSeq" id="WP_142843589.1">
    <property type="nucleotide sequence ID" value="NZ_SGNY01000014.1"/>
</dbReference>
<evidence type="ECO:0000313" key="2">
    <source>
        <dbReference type="EMBL" id="TRA94478.1"/>
    </source>
</evidence>
<protein>
    <recommendedName>
        <fullName evidence="4">Adenylate cyclase</fullName>
    </recommendedName>
</protein>
<dbReference type="Proteomes" id="UP000315434">
    <property type="component" value="Unassembled WGS sequence"/>
</dbReference>
<dbReference type="Gene3D" id="1.25.40.10">
    <property type="entry name" value="Tetratricopeptide repeat domain"/>
    <property type="match status" value="1"/>
</dbReference>
<sequence length="559" mass="62107">MIVALAEPQRSKPDTSRVLSAEREKEAILHTLSNICTSDTFRNSPRMQSFLRYIVVETIEGRANGIKSYVVATDVFDRSPSAAIINDSVVRTAGTRLRLLLERYNSSPKPANAIVITLPRGAYIPDFKRNAAYERSDPAGVEFRKTLQIGWPLCCALVLLVILVMAYGLISTEQPSAAPTLFVQEMEYRENDKRLNAFSTEFPALISGQMANYGGANIIDASSSRVQPNQLTHTHNPSFSLGSSLLEVDESVFLLWKIVDVDTHEILWADRDDLGPLERLDTSLIAKRLAVQVLGLNGALSKISAAVGNPVQCVTRAERISLVYHSDFGPSTRSCLERLVRDQPTNADAWGLLVQVYFRLARRAASFGDDPKPYQNLLQQAATQSMLLAPNSFSSRLAEMYASIDAKNFGVFADVACELIDDFHDPHLKIRFGAALVAIGRLEEGVNLLRQGLNETEFKETGPFLWLAYASYFAGDYQGGLQKLSYVTSEDHYQLPLLKTVLLAELGHAADARIALAELHRLRPGYEDHLDFDLRNANFSEAYIEKMSNSLQKLKAMNQ</sequence>
<keyword evidence="1" id="KW-0472">Membrane</keyword>
<comment type="caution">
    <text evidence="2">The sequence shown here is derived from an EMBL/GenBank/DDBJ whole genome shotgun (WGS) entry which is preliminary data.</text>
</comment>
<keyword evidence="1" id="KW-1133">Transmembrane helix</keyword>
<name>A0A546X143_RHIRH</name>
<accession>A0A546X143</accession>
<dbReference type="OrthoDB" id="8305401at2"/>
<keyword evidence="1" id="KW-0812">Transmembrane</keyword>
<evidence type="ECO:0000256" key="1">
    <source>
        <dbReference type="SAM" id="Phobius"/>
    </source>
</evidence>
<dbReference type="InterPro" id="IPR011990">
    <property type="entry name" value="TPR-like_helical_dom_sf"/>
</dbReference>
<dbReference type="EMBL" id="SGNY01000014">
    <property type="protein sequence ID" value="TRA94478.1"/>
    <property type="molecule type" value="Genomic_DNA"/>
</dbReference>
<feature type="transmembrane region" description="Helical" evidence="1">
    <location>
        <begin position="149"/>
        <end position="170"/>
    </location>
</feature>
<proteinExistence type="predicted"/>
<evidence type="ECO:0000313" key="3">
    <source>
        <dbReference type="Proteomes" id="UP000315434"/>
    </source>
</evidence>
<organism evidence="2 3">
    <name type="scientific">Rhizobium rhizogenes</name>
    <name type="common">Agrobacterium rhizogenes</name>
    <dbReference type="NCBI Taxonomy" id="359"/>
    <lineage>
        <taxon>Bacteria</taxon>
        <taxon>Pseudomonadati</taxon>
        <taxon>Pseudomonadota</taxon>
        <taxon>Alphaproteobacteria</taxon>
        <taxon>Hyphomicrobiales</taxon>
        <taxon>Rhizobiaceae</taxon>
        <taxon>Rhizobium/Agrobacterium group</taxon>
        <taxon>Rhizobium</taxon>
    </lineage>
</organism>
<gene>
    <name evidence="2" type="ORF">EXN68_26535</name>
</gene>
<reference evidence="2 3" key="1">
    <citation type="journal article" date="2019" name="Appl. Microbiol. Biotechnol.">
        <title>Differential efficiency of wild type rhizogenic strains for rol gene transformation of plants.</title>
        <authorList>
            <person name="Desmet S."/>
            <person name="De Keyser E."/>
            <person name="Van Vaerenbergh J."/>
            <person name="Baeyen S."/>
            <person name="Van Huylenbroeck J."/>
            <person name="Geelen D."/>
            <person name="Dhooghe E."/>
        </authorList>
    </citation>
    <scope>NUCLEOTIDE SEQUENCE [LARGE SCALE GENOMIC DNA]</scope>
    <source>
        <strain evidence="2 3">GBBC3284</strain>
    </source>
</reference>
<evidence type="ECO:0008006" key="4">
    <source>
        <dbReference type="Google" id="ProtNLM"/>
    </source>
</evidence>